<accession>A0A7L7L9U6</accession>
<dbReference type="InterPro" id="IPR026444">
    <property type="entry name" value="Secre_tail"/>
</dbReference>
<protein>
    <submittedName>
        <fullName evidence="2">T9SS type A sorting domain-containing protein</fullName>
    </submittedName>
</protein>
<dbReference type="SUPFAM" id="SSF50998">
    <property type="entry name" value="Quinoprotein alcohol dehydrogenase-like"/>
    <property type="match status" value="1"/>
</dbReference>
<sequence length="1101" mass="119359">MNTRFTWLTLLPQRPGRLSYPFRLAILLITLIFFSSISFAQNIQWDKTLGGSEDDRLRVVQQTSDGGYILGGFSESNKSGDKSQNNKDAAGGIYRDYWIVKLKADGSKEWDKTIGANRNDYLMALQQTSDGGYILGGYSSSTKSGDKSADGKGEYDYWVVKLSANGTKVWDKTYGGTGDDQLYSLQQTKDGGYILAGNSASGISGDKTEASRDPSDQYPKSDFWVLKLKADGSKEWDKTIGGSGADFLKSVRQTSDGGYILGGTSESDISGDKSQANKGKLYSSDFWMVKLKADGSKDWDKTIGGSDNDALAVLRQTNDGGYILGGNSFSSKSGDKSEEPRGGYEDYWVVKTDAQGNKQWDKTIGGTVTDVLATLELTDDGGYLLGGTSRSGISGDKTEKNRGDLVDEWGEYVDDYWVVKLKADGSKAWDKTLGSESYDILSSLQQTKDGGYIIAGSTPETGGNKTEPSRGGYDYWVVKLDNNAKKNQQITFAPLPDVDYATQKNVTLKATSSSGLPVSFSLLSGPATIQNNILTLTGRPGTVTVQASQAGNNEYYQAEAVTRSFQVSVPLNANFWDMRYGGSGTDNLTTAIKTIDGGYLAGGYSSSVISGERSQAGRGQNDYWIVKTDKYGRKLWDKRYGGSGNDYLNRIIQTRDGGYLLGGSSLSGVNGDKTQASRGDRDYWVVKVDAQGNKQWDKTFGGNGYDELRKIVQLSTGEYVLGGYSNSPVSGDKSQDTQGRNDYWLVKISSTGTKIWDKRYGGTGEETLGSFTETRDGGFLLGGESFSSANGDKYQASRGGSDFWVIRVDKDGKKLWDKTYGGSNQDAISSVSRSNGETFILSGTSSSSISGERSQANKGKNDYWVVKIDAQGNKLWDKAFGGNDNDQLEASTTLADGSTILAGSSWSEVSGDKTKAGQGSNDYWLVKIDASGAKQWDKRYGGSSFEEVRTVFQTQDGGLLIGGRSASGESGDKTQPSQGETDFWLVKVSPDSLSTLATIAARVTNSVSSSILTSEKVNLTAYPNPSQDKVTIKFTLPNTQTASVKVYNSQGKEITTLFNGQAQANQTYQVQWQGSSYKANLYFIQLQTPTIRQQHKLLLTK</sequence>
<dbReference type="RefSeq" id="WP_182411983.1">
    <property type="nucleotide sequence ID" value="NZ_CP055153.1"/>
</dbReference>
<keyword evidence="3" id="KW-1185">Reference proteome</keyword>
<reference evidence="2 3" key="1">
    <citation type="submission" date="2020-08" db="EMBL/GenBank/DDBJ databases">
        <title>Adhaeribacter dokdonensis sp. nov., isolated from the rhizosphere of Elymus tsukushiensis, a plant native to the Dokdo Islands, Republic of Korea.</title>
        <authorList>
            <person name="Ghim S.Y."/>
        </authorList>
    </citation>
    <scope>NUCLEOTIDE SEQUENCE [LARGE SCALE GENOMIC DNA]</scope>
    <source>
        <strain evidence="2 3">KUDC8001</strain>
    </source>
</reference>
<organism evidence="2 3">
    <name type="scientific">Adhaeribacter radiodurans</name>
    <dbReference type="NCBI Taxonomy" id="2745197"/>
    <lineage>
        <taxon>Bacteria</taxon>
        <taxon>Pseudomonadati</taxon>
        <taxon>Bacteroidota</taxon>
        <taxon>Cytophagia</taxon>
        <taxon>Cytophagales</taxon>
        <taxon>Hymenobacteraceae</taxon>
        <taxon>Adhaeribacter</taxon>
    </lineage>
</organism>
<dbReference type="Pfam" id="PF18962">
    <property type="entry name" value="Por_Secre_tail"/>
    <property type="match status" value="1"/>
</dbReference>
<dbReference type="Gene3D" id="2.60.40.4070">
    <property type="match status" value="1"/>
</dbReference>
<name>A0A7L7L9U6_9BACT</name>
<evidence type="ECO:0000259" key="1">
    <source>
        <dbReference type="Pfam" id="PF18962"/>
    </source>
</evidence>
<dbReference type="KEGG" id="add:HUW48_16430"/>
<dbReference type="PANTHER" id="PTHR42754">
    <property type="entry name" value="ENDOGLUCANASE"/>
    <property type="match status" value="1"/>
</dbReference>
<dbReference type="PANTHER" id="PTHR42754:SF1">
    <property type="entry name" value="LIPOPROTEIN"/>
    <property type="match status" value="1"/>
</dbReference>
<dbReference type="InterPro" id="IPR011047">
    <property type="entry name" value="Quinoprotein_ADH-like_sf"/>
</dbReference>
<dbReference type="Proteomes" id="UP000514509">
    <property type="component" value="Chromosome"/>
</dbReference>
<dbReference type="PRINTS" id="PR00313">
    <property type="entry name" value="CABNDNGRPT"/>
</dbReference>
<dbReference type="AlphaFoldDB" id="A0A7L7L9U6"/>
<proteinExistence type="predicted"/>
<evidence type="ECO:0000313" key="2">
    <source>
        <dbReference type="EMBL" id="QMU29523.1"/>
    </source>
</evidence>
<feature type="domain" description="Secretion system C-terminal sorting" evidence="1">
    <location>
        <begin position="1022"/>
        <end position="1097"/>
    </location>
</feature>
<evidence type="ECO:0000313" key="3">
    <source>
        <dbReference type="Proteomes" id="UP000514509"/>
    </source>
</evidence>
<gene>
    <name evidence="2" type="ORF">HUW48_16430</name>
</gene>
<dbReference type="EMBL" id="CP055153">
    <property type="protein sequence ID" value="QMU29523.1"/>
    <property type="molecule type" value="Genomic_DNA"/>
</dbReference>
<dbReference type="NCBIfam" id="TIGR04183">
    <property type="entry name" value="Por_Secre_tail"/>
    <property type="match status" value="1"/>
</dbReference>